<dbReference type="InterPro" id="IPR001650">
    <property type="entry name" value="Helicase_C-like"/>
</dbReference>
<reference evidence="3 4" key="1">
    <citation type="submission" date="2023-04" db="EMBL/GenBank/DDBJ databases">
        <title>Colletotrichum tabacum stain YC1 causing leaf anthracnose on Nicotiana tabacum(L.) cv.</title>
        <authorList>
            <person name="Ji Z."/>
            <person name="Wang M."/>
            <person name="Zhang J."/>
            <person name="Wang N."/>
            <person name="Zhou Z."/>
        </authorList>
    </citation>
    <scope>NUCLEOTIDE SEQUENCE [LARGE SCALE GENOMIC DNA]</scope>
    <source>
        <strain evidence="3 4">YC1</strain>
    </source>
</reference>
<proteinExistence type="predicted"/>
<feature type="compositionally biased region" description="Low complexity" evidence="1">
    <location>
        <begin position="298"/>
        <end position="318"/>
    </location>
</feature>
<dbReference type="SUPFAM" id="SSF52540">
    <property type="entry name" value="P-loop containing nucleoside triphosphate hydrolases"/>
    <property type="match status" value="2"/>
</dbReference>
<dbReference type="InterPro" id="IPR027417">
    <property type="entry name" value="P-loop_NTPase"/>
</dbReference>
<dbReference type="EMBL" id="JASAOK010000038">
    <property type="protein sequence ID" value="KAK6218050.1"/>
    <property type="molecule type" value="Genomic_DNA"/>
</dbReference>
<dbReference type="Proteomes" id="UP001327957">
    <property type="component" value="Unassembled WGS sequence"/>
</dbReference>
<feature type="compositionally biased region" description="Basic and acidic residues" evidence="1">
    <location>
        <begin position="407"/>
        <end position="421"/>
    </location>
</feature>
<feature type="compositionally biased region" description="Basic and acidic residues" evidence="1">
    <location>
        <begin position="113"/>
        <end position="126"/>
    </location>
</feature>
<feature type="compositionally biased region" description="Acidic residues" evidence="1">
    <location>
        <begin position="471"/>
        <end position="487"/>
    </location>
</feature>
<keyword evidence="4" id="KW-1185">Reference proteome</keyword>
<feature type="compositionally biased region" description="Polar residues" evidence="1">
    <location>
        <begin position="28"/>
        <end position="39"/>
    </location>
</feature>
<gene>
    <name evidence="3" type="ORF">QIS74_06631</name>
</gene>
<sequence length="1312" mass="140490">MADSDDDTPLLCDRLERRRLALLPTPQAPSSAAGLSQSPKRPFPAEVLSNAPAKRARSSTSSTAGGDPTFAFGRRPSTVSPFATLEPLASGLDCFALPPRRLLPGTPPSASDSPRRPESTSDAADRLRDPLLYTRLSIRNATASRRTSQAVYHDLMQVLESFLALLSSENFVFDSASHAIRATLLLRDHQLHEHMVRTGGDFRIAMNHFLDAARSSIRNSPDRRLGLQLAVQWVIEDQQPIRPPCSFAAQSVPAGGEPGREPISSPLPPSTPSQEDGPAMGDRAGRPPGSQPSDTRFSSPSISATPSPSAAPETTSSSSDDDTSSRMSLRADNATLPRRPLPSNGLLLHLSAPLRPPSPTGAPGEALPPAPVWEDESGSPAVGDPDPSTADAAGNPSISQAHSPAASKRDRDASATPRSEDGSDSSLDAAPNASTADNRGEAQSEGGVDDSCDSSGDRASRPPSQHGEASADAEPDIEAVDVPSEDGPDARDSTPLTGAGGVDAVISSGEDEATWAAMCTFFGHYVDRRTIAPEDCLRLPGTAESLRPTQLYDVFTTLQTVRDGRPELGSILAHEMGVGKTLLYEAVIAVRRLAVLSAAHLAAFPERHRSDRDRCGLSGRPFGIACACEMDSLTAAIADTVGAGTALLLAPANLQDEAFRKAQNYLLARVTFPGLGPLGAPWVQPFVRPVVFNAEKPDAELLSVARAELVDLEQGKPLRAKTAFTQLRTGDDATQMLADSDTTYKLGPPQSAATPPSSIAAILSRETYTNPKSWFNRHTTVIRLRISSSANTVMVRVPGTFYFGLVVWDECHKVRQVGTQFFKRLRHSFARQSQRPMLVGATGSPVTSTLGDLTLSLSLLRGTTDDHAAKALRKELQALDGELQVPATREAAIIKGGSLLRGIQRRTSNSTFFGHPITSKGRCETETLDCPVDPLYADAIARRGRSAGRSMLKALGYDEVQSSQATPPNGGESKTNKLLSQILDLSTDTDIRKVELALHFPGLTKAWAALDAQQAKSPLPEPPSIPTTVDELGPFLKKAAPGTNGMPATYAHKASVPPEIRQHLDDILSHSSRLNRLRTICHTASKDRQVYPADGRSWHEFAGPKNVLVFCRWPLLAFLVQLWFETRMSQDRVCSALLHSGLSRDEREKLFKWFRTFHSDAGGNAKAPKTVTKVLVSTYALAGTGMDELKVANYCVHFGPVRDNNDQVQASGRVDRSGQPLVSHVYCLQSSEQPLDQLTVGIRDNRNSLFGSNGLLATLLPPDLESLVGDDLWPAQAGEGGMVLILLGEHGFGSVVVLVEAAFKPVSTGPSE</sequence>
<feature type="domain" description="Helicase C-terminal" evidence="2">
    <location>
        <begin position="1122"/>
        <end position="1218"/>
    </location>
</feature>
<protein>
    <recommendedName>
        <fullName evidence="2">Helicase C-terminal domain-containing protein</fullName>
    </recommendedName>
</protein>
<feature type="compositionally biased region" description="Pro residues" evidence="1">
    <location>
        <begin position="354"/>
        <end position="371"/>
    </location>
</feature>
<accession>A0AAV9TD30</accession>
<feature type="region of interest" description="Disordered" evidence="1">
    <location>
        <begin position="244"/>
        <end position="503"/>
    </location>
</feature>
<organism evidence="3 4">
    <name type="scientific">Colletotrichum tabaci</name>
    <dbReference type="NCBI Taxonomy" id="1209068"/>
    <lineage>
        <taxon>Eukaryota</taxon>
        <taxon>Fungi</taxon>
        <taxon>Dikarya</taxon>
        <taxon>Ascomycota</taxon>
        <taxon>Pezizomycotina</taxon>
        <taxon>Sordariomycetes</taxon>
        <taxon>Hypocreomycetidae</taxon>
        <taxon>Glomerellales</taxon>
        <taxon>Glomerellaceae</taxon>
        <taxon>Colletotrichum</taxon>
        <taxon>Colletotrichum destructivum species complex</taxon>
    </lineage>
</organism>
<evidence type="ECO:0000259" key="2">
    <source>
        <dbReference type="SMART" id="SM00490"/>
    </source>
</evidence>
<evidence type="ECO:0000313" key="3">
    <source>
        <dbReference type="EMBL" id="KAK6218050.1"/>
    </source>
</evidence>
<feature type="region of interest" description="Disordered" evidence="1">
    <location>
        <begin position="100"/>
        <end position="126"/>
    </location>
</feature>
<dbReference type="SMART" id="SM00490">
    <property type="entry name" value="HELICc"/>
    <property type="match status" value="1"/>
</dbReference>
<dbReference type="Pfam" id="PF00271">
    <property type="entry name" value="Helicase_C"/>
    <property type="match status" value="1"/>
</dbReference>
<evidence type="ECO:0000313" key="4">
    <source>
        <dbReference type="Proteomes" id="UP001327957"/>
    </source>
</evidence>
<name>A0AAV9TD30_9PEZI</name>
<comment type="caution">
    <text evidence="3">The sequence shown here is derived from an EMBL/GenBank/DDBJ whole genome shotgun (WGS) entry which is preliminary data.</text>
</comment>
<feature type="region of interest" description="Disordered" evidence="1">
    <location>
        <begin position="21"/>
        <end position="73"/>
    </location>
</feature>
<dbReference type="Gene3D" id="3.40.50.300">
    <property type="entry name" value="P-loop containing nucleotide triphosphate hydrolases"/>
    <property type="match status" value="2"/>
</dbReference>
<evidence type="ECO:0000256" key="1">
    <source>
        <dbReference type="SAM" id="MobiDB-lite"/>
    </source>
</evidence>